<dbReference type="AlphaFoldDB" id="A0A8X6I8H4"/>
<keyword evidence="2" id="KW-1185">Reference proteome</keyword>
<reference evidence="1" key="1">
    <citation type="submission" date="2020-08" db="EMBL/GenBank/DDBJ databases">
        <title>Multicomponent nature underlies the extraordinary mechanical properties of spider dragline silk.</title>
        <authorList>
            <person name="Kono N."/>
            <person name="Nakamura H."/>
            <person name="Mori M."/>
            <person name="Yoshida Y."/>
            <person name="Ohtoshi R."/>
            <person name="Malay A.D."/>
            <person name="Moran D.A.P."/>
            <person name="Tomita M."/>
            <person name="Numata K."/>
            <person name="Arakawa K."/>
        </authorList>
    </citation>
    <scope>NUCLEOTIDE SEQUENCE</scope>
</reference>
<comment type="caution">
    <text evidence="1">The sequence shown here is derived from an EMBL/GenBank/DDBJ whole genome shotgun (WGS) entry which is preliminary data.</text>
</comment>
<gene>
    <name evidence="1" type="ORF">TNIN_345661</name>
</gene>
<evidence type="ECO:0000313" key="1">
    <source>
        <dbReference type="EMBL" id="GFS35358.1"/>
    </source>
</evidence>
<accession>A0A8X6I8H4</accession>
<organism evidence="1 2">
    <name type="scientific">Trichonephila inaurata madagascariensis</name>
    <dbReference type="NCBI Taxonomy" id="2747483"/>
    <lineage>
        <taxon>Eukaryota</taxon>
        <taxon>Metazoa</taxon>
        <taxon>Ecdysozoa</taxon>
        <taxon>Arthropoda</taxon>
        <taxon>Chelicerata</taxon>
        <taxon>Arachnida</taxon>
        <taxon>Araneae</taxon>
        <taxon>Araneomorphae</taxon>
        <taxon>Entelegynae</taxon>
        <taxon>Araneoidea</taxon>
        <taxon>Nephilidae</taxon>
        <taxon>Trichonephila</taxon>
        <taxon>Trichonephila inaurata</taxon>
    </lineage>
</organism>
<proteinExistence type="predicted"/>
<sequence length="85" mass="9713">MGKQTQRISADSWELRHVSSCKRRKISDLWRLDALGILGQERKELKQNLREAAGTFQGVKMDSDGKYVVSLPWIQGHPPLPRAEI</sequence>
<protein>
    <submittedName>
        <fullName evidence="1">Uncharacterized protein</fullName>
    </submittedName>
</protein>
<name>A0A8X6I8H4_9ARAC</name>
<dbReference type="EMBL" id="BMAV01024696">
    <property type="protein sequence ID" value="GFS35358.1"/>
    <property type="molecule type" value="Genomic_DNA"/>
</dbReference>
<evidence type="ECO:0000313" key="2">
    <source>
        <dbReference type="Proteomes" id="UP000886998"/>
    </source>
</evidence>
<dbReference type="Proteomes" id="UP000886998">
    <property type="component" value="Unassembled WGS sequence"/>
</dbReference>